<gene>
    <name evidence="1" type="ORF">KMW28_24350</name>
</gene>
<protein>
    <submittedName>
        <fullName evidence="1">Uncharacterized protein</fullName>
    </submittedName>
</protein>
<dbReference type="Proteomes" id="UP000678679">
    <property type="component" value="Chromosome 2"/>
</dbReference>
<dbReference type="RefSeq" id="WP_169663521.1">
    <property type="nucleotide sequence ID" value="NZ_CP076133.1"/>
</dbReference>
<name>A0AAX1NAJ2_9BACT</name>
<proteinExistence type="predicted"/>
<sequence>MRYFFLFTLFNCLIYSIGYSQSHTDSIVYDIDSLVYKVYDSSSDSVYYFDQNGFKREIVNIENIPTEELRVMSKMSKLVGRNIKVPSRYVRNTPIEDFDSRFTFEMSFLIEKNGEVSNLRLIGIIPSGYAPNEFFPRKFELPKFQPIINSFGDTVLVEGTTEIVVECMCSPPIRK</sequence>
<dbReference type="EMBL" id="CP076133">
    <property type="protein sequence ID" value="QWG04026.1"/>
    <property type="molecule type" value="Genomic_DNA"/>
</dbReference>
<evidence type="ECO:0000313" key="2">
    <source>
        <dbReference type="Proteomes" id="UP000678679"/>
    </source>
</evidence>
<keyword evidence="2" id="KW-1185">Reference proteome</keyword>
<dbReference type="AlphaFoldDB" id="A0AAX1NAJ2"/>
<evidence type="ECO:0000313" key="1">
    <source>
        <dbReference type="EMBL" id="QWG04026.1"/>
    </source>
</evidence>
<organism evidence="1 2">
    <name type="scientific">Flammeovirga yaeyamensis</name>
    <dbReference type="NCBI Taxonomy" id="367791"/>
    <lineage>
        <taxon>Bacteria</taxon>
        <taxon>Pseudomonadati</taxon>
        <taxon>Bacteroidota</taxon>
        <taxon>Cytophagia</taxon>
        <taxon>Cytophagales</taxon>
        <taxon>Flammeovirgaceae</taxon>
        <taxon>Flammeovirga</taxon>
    </lineage>
</organism>
<dbReference type="KEGG" id="fya:KMW28_24350"/>
<reference evidence="1 2" key="1">
    <citation type="submission" date="2021-05" db="EMBL/GenBank/DDBJ databases">
        <title>Comparative genomic studies on the polysaccharide-degrading batcterial strains of the Flammeovirga genus.</title>
        <authorList>
            <person name="Zewei F."/>
            <person name="Zheng Z."/>
            <person name="Yu L."/>
            <person name="Ruyue G."/>
            <person name="Yanhong M."/>
            <person name="Yuanyuan C."/>
            <person name="Jingyan G."/>
            <person name="Wenjun H."/>
        </authorList>
    </citation>
    <scope>NUCLEOTIDE SEQUENCE [LARGE SCALE GENOMIC DNA]</scope>
    <source>
        <strain evidence="1 2">NBRC:100898</strain>
    </source>
</reference>
<accession>A0AAX1NAJ2</accession>